<dbReference type="InterPro" id="IPR014752">
    <property type="entry name" value="Arrestin-like_C"/>
</dbReference>
<keyword evidence="3" id="KW-1185">Reference proteome</keyword>
<sequence length="551" mass="61690">MPNPDTPPRRQIRPLPPIPSGVLAQGPDFRREIQNVTLPYSLSQNHYQESVVTLASINSINTIQTVLPVYSSALNLVSSVAPNFDPPRYSHILSPPSESLTAPTITTPVPENHDEGRAAPAVQRCQQVNFTRHCLYLRKDGAGKPWATLTLISRTPLPNSKGRAPRFIGSDLAKGHLMLELESPTSVQSISLNMKGKLITTHREEGSPPENRDRIFLERSHNLYSKKSHGDPGNWGQCNVSRNRKPDGKMQGTYHFPFSFPFPTEVAVDKGHNLTPIVTYEMPPSHLERDSRVTVRYDMGLVIGHGRLKLDSRMSTNVIYVPRLVALPASDKRQAAYREGAFLPGPRYDPGGWHAAPPATLSGRFQDRATQLYLANPLWYTRGTVLPCYLKFSEVNFDLLDHLSSPNAVDLQLARRISFRKGGESISSPRGYVNEEVVVGTAAIRWLEGEIHLSRDLQPSCNYPRFIIEYYVEMMPFLSHSFSTDVEPGSQYPVIKQSVKIATFHQYGPVPIAFTPRDESGERVRRHFCRAKEEATLNASLGGLLSCTRFY</sequence>
<protein>
    <recommendedName>
        <fullName evidence="4">Arrestin-like N-terminal domain-containing protein</fullName>
    </recommendedName>
</protein>
<comment type="caution">
    <text evidence="2">The sequence shown here is derived from an EMBL/GenBank/DDBJ whole genome shotgun (WGS) entry which is preliminary data.</text>
</comment>
<dbReference type="Proteomes" id="UP000807342">
    <property type="component" value="Unassembled WGS sequence"/>
</dbReference>
<dbReference type="AlphaFoldDB" id="A0A9P5XSY0"/>
<dbReference type="Gene3D" id="2.60.40.640">
    <property type="match status" value="1"/>
</dbReference>
<reference evidence="2" key="1">
    <citation type="submission" date="2020-11" db="EMBL/GenBank/DDBJ databases">
        <authorList>
            <consortium name="DOE Joint Genome Institute"/>
            <person name="Ahrendt S."/>
            <person name="Riley R."/>
            <person name="Andreopoulos W."/>
            <person name="Labutti K."/>
            <person name="Pangilinan J."/>
            <person name="Ruiz-Duenas F.J."/>
            <person name="Barrasa J.M."/>
            <person name="Sanchez-Garcia M."/>
            <person name="Camarero S."/>
            <person name="Miyauchi S."/>
            <person name="Serrano A."/>
            <person name="Linde D."/>
            <person name="Babiker R."/>
            <person name="Drula E."/>
            <person name="Ayuso-Fernandez I."/>
            <person name="Pacheco R."/>
            <person name="Padilla G."/>
            <person name="Ferreira P."/>
            <person name="Barriuso J."/>
            <person name="Kellner H."/>
            <person name="Castanera R."/>
            <person name="Alfaro M."/>
            <person name="Ramirez L."/>
            <person name="Pisabarro A.G."/>
            <person name="Kuo A."/>
            <person name="Tritt A."/>
            <person name="Lipzen A."/>
            <person name="He G."/>
            <person name="Yan M."/>
            <person name="Ng V."/>
            <person name="Cullen D."/>
            <person name="Martin F."/>
            <person name="Rosso M.-N."/>
            <person name="Henrissat B."/>
            <person name="Hibbett D."/>
            <person name="Martinez A.T."/>
            <person name="Grigoriev I.V."/>
        </authorList>
    </citation>
    <scope>NUCLEOTIDE SEQUENCE</scope>
    <source>
        <strain evidence="2">MF-IS2</strain>
    </source>
</reference>
<organism evidence="2 3">
    <name type="scientific">Macrolepiota fuliginosa MF-IS2</name>
    <dbReference type="NCBI Taxonomy" id="1400762"/>
    <lineage>
        <taxon>Eukaryota</taxon>
        <taxon>Fungi</taxon>
        <taxon>Dikarya</taxon>
        <taxon>Basidiomycota</taxon>
        <taxon>Agaricomycotina</taxon>
        <taxon>Agaricomycetes</taxon>
        <taxon>Agaricomycetidae</taxon>
        <taxon>Agaricales</taxon>
        <taxon>Agaricineae</taxon>
        <taxon>Agaricaceae</taxon>
        <taxon>Macrolepiota</taxon>
    </lineage>
</organism>
<gene>
    <name evidence="2" type="ORF">P691DRAFT_754242</name>
</gene>
<evidence type="ECO:0000313" key="2">
    <source>
        <dbReference type="EMBL" id="KAF9455135.1"/>
    </source>
</evidence>
<proteinExistence type="predicted"/>
<accession>A0A9P5XSY0</accession>
<dbReference type="EMBL" id="MU151051">
    <property type="protein sequence ID" value="KAF9455135.1"/>
    <property type="molecule type" value="Genomic_DNA"/>
</dbReference>
<dbReference type="OrthoDB" id="3262423at2759"/>
<feature type="region of interest" description="Disordered" evidence="1">
    <location>
        <begin position="1"/>
        <end position="21"/>
    </location>
</feature>
<evidence type="ECO:0008006" key="4">
    <source>
        <dbReference type="Google" id="ProtNLM"/>
    </source>
</evidence>
<evidence type="ECO:0000313" key="3">
    <source>
        <dbReference type="Proteomes" id="UP000807342"/>
    </source>
</evidence>
<name>A0A9P5XSY0_9AGAR</name>
<evidence type="ECO:0000256" key="1">
    <source>
        <dbReference type="SAM" id="MobiDB-lite"/>
    </source>
</evidence>